<accession>A0A7Z0EPU8</accession>
<sequence length="34" mass="3731">MSDDAVAITFQIPDNRVDLGQSYTKLYHGGDSSE</sequence>
<evidence type="ECO:0000313" key="2">
    <source>
        <dbReference type="Proteomes" id="UP000572051"/>
    </source>
</evidence>
<evidence type="ECO:0000313" key="1">
    <source>
        <dbReference type="EMBL" id="NYJ35125.1"/>
    </source>
</evidence>
<dbReference type="EMBL" id="JACCFS010000001">
    <property type="protein sequence ID" value="NYJ35125.1"/>
    <property type="molecule type" value="Genomic_DNA"/>
</dbReference>
<organism evidence="1 2">
    <name type="scientific">Nocardiopsis aegyptia</name>
    <dbReference type="NCBI Taxonomy" id="220378"/>
    <lineage>
        <taxon>Bacteria</taxon>
        <taxon>Bacillati</taxon>
        <taxon>Actinomycetota</taxon>
        <taxon>Actinomycetes</taxon>
        <taxon>Streptosporangiales</taxon>
        <taxon>Nocardiopsidaceae</taxon>
        <taxon>Nocardiopsis</taxon>
    </lineage>
</organism>
<dbReference type="AlphaFoldDB" id="A0A7Z0EPU8"/>
<proteinExistence type="predicted"/>
<protein>
    <submittedName>
        <fullName evidence="1">Uncharacterized protein</fullName>
    </submittedName>
</protein>
<keyword evidence="2" id="KW-1185">Reference proteome</keyword>
<comment type="caution">
    <text evidence="1">The sequence shown here is derived from an EMBL/GenBank/DDBJ whole genome shotgun (WGS) entry which is preliminary data.</text>
</comment>
<dbReference type="Proteomes" id="UP000572051">
    <property type="component" value="Unassembled WGS sequence"/>
</dbReference>
<gene>
    <name evidence="1" type="ORF">HNR10_003006</name>
</gene>
<name>A0A7Z0EPU8_9ACTN</name>
<reference evidence="1 2" key="1">
    <citation type="submission" date="2020-07" db="EMBL/GenBank/DDBJ databases">
        <title>Sequencing the genomes of 1000 actinobacteria strains.</title>
        <authorList>
            <person name="Klenk H.-P."/>
        </authorList>
    </citation>
    <scope>NUCLEOTIDE SEQUENCE [LARGE SCALE GENOMIC DNA]</scope>
    <source>
        <strain evidence="1 2">DSM 44442</strain>
    </source>
</reference>